<dbReference type="Gene3D" id="1.25.40.10">
    <property type="entry name" value="Tetratricopeptide repeat domain"/>
    <property type="match status" value="2"/>
</dbReference>
<dbReference type="InterPro" id="IPR052628">
    <property type="entry name" value="CFAP70"/>
</dbReference>
<feature type="compositionally biased region" description="Basic and acidic residues" evidence="3">
    <location>
        <begin position="71"/>
        <end position="94"/>
    </location>
</feature>
<keyword evidence="5" id="KW-1185">Reference proteome</keyword>
<sequence length="921" mass="106665">MDKSIEKLQSILEKSKNPIESLNIEVEIFGIYNLPESWKPTDTDSIEYIHTVTVSKVQFQNGKIRRRELTEEEHKALEESKKLKKDAPKKKGQESEVTAEEVLLSERRKKAQEEQRKKREEDIEKADEQGKYYLTHEDIYKNHSITWESESGIDDFRLVKSYTQSIDKKPNEIIEFEECVEDAGGIYLDFSRLPKAIEEDPKKKVKGKTQEEVKPCSAKAWVDLRELQVPGKDELFLRPKLEESEGESIFKDTYVYLRIRVTPPITPVFSEYISPTPRLQGRLSVIPDPTRNFRREIKLSALKIAEEYQATFAEQQGDNQRKLAVSRQKELREGRKENFLYEFNLSGKAQILKEKLKKAIVDVIDDSLQKKVDLSGLEKTDKDKLLSEAYAYLLEQMHSSVDDIIRENREALHEDIVIPWDMAAREKELSLINAPKENMDDKLLRLANEYELQGNIAKATEFHKERACRDGKNISIWMDFTRFCLRNGDISHAEEYIKEILCINESSTEHLLLLGSLLLQRKRYEEAASYLHLAAEKDFFNVIVNLVLSMLYKFTNKPGLEKKYLLIAKRLCLRHLGLLVPKRVSKGNFNPSLENSFFRVETAPGELSKNLTLDQCDDMYYFLTDYFIKEKLIYLAQKSLEEVSNKDSSIIRYLHYKAQILFWRKDYSSCSEVLKDLLKQDPKHEAAWVLLGNALYFMNNHFDAEESYLKAVRSTTKSKTLISGKQSLHVSDYSILLRLGNIYLKRRAWADSKLVFSKCCEECPTSTSWTFLGLSCLYINELNEAEEALTEGNIMDEQNPVNWGALAYLCAKRTEKLPGRLAQFLTCMNLAISYGLNDSFLLTSIGKEYIRIIYMGENYEYSLVIKIFRLAGASLLAQGKQTDDLVSTVNETLAIYKSKYPYKAHRIEDLNARIVMEIKNI</sequence>
<dbReference type="EMBL" id="MPUH01001263">
    <property type="protein sequence ID" value="OMJ68922.1"/>
    <property type="molecule type" value="Genomic_DNA"/>
</dbReference>
<dbReference type="GO" id="GO:0060271">
    <property type="term" value="P:cilium assembly"/>
    <property type="evidence" value="ECO:0007669"/>
    <property type="project" value="TreeGrafter"/>
</dbReference>
<accession>A0A1R2AWS3</accession>
<keyword evidence="1" id="KW-0677">Repeat</keyword>
<feature type="compositionally biased region" description="Basic and acidic residues" evidence="3">
    <location>
        <begin position="111"/>
        <end position="125"/>
    </location>
</feature>
<organism evidence="4 5">
    <name type="scientific">Stentor coeruleus</name>
    <dbReference type="NCBI Taxonomy" id="5963"/>
    <lineage>
        <taxon>Eukaryota</taxon>
        <taxon>Sar</taxon>
        <taxon>Alveolata</taxon>
        <taxon>Ciliophora</taxon>
        <taxon>Postciliodesmatophora</taxon>
        <taxon>Heterotrichea</taxon>
        <taxon>Heterotrichida</taxon>
        <taxon>Stentoridae</taxon>
        <taxon>Stentor</taxon>
    </lineage>
</organism>
<dbReference type="GO" id="GO:0003341">
    <property type="term" value="P:cilium movement"/>
    <property type="evidence" value="ECO:0007669"/>
    <property type="project" value="TreeGrafter"/>
</dbReference>
<name>A0A1R2AWS3_9CILI</name>
<comment type="caution">
    <text evidence="4">The sequence shown here is derived from an EMBL/GenBank/DDBJ whole genome shotgun (WGS) entry which is preliminary data.</text>
</comment>
<feature type="region of interest" description="Disordered" evidence="3">
    <location>
        <begin position="71"/>
        <end position="125"/>
    </location>
</feature>
<dbReference type="SUPFAM" id="SSF48452">
    <property type="entry name" value="TPR-like"/>
    <property type="match status" value="1"/>
</dbReference>
<dbReference type="PANTHER" id="PTHR44314:SF1">
    <property type="entry name" value="CILIA- AND FLAGELLA-ASSOCIATED PROTEIN 70"/>
    <property type="match status" value="1"/>
</dbReference>
<dbReference type="SMART" id="SM00028">
    <property type="entry name" value="TPR"/>
    <property type="match status" value="5"/>
</dbReference>
<reference evidence="4 5" key="1">
    <citation type="submission" date="2016-11" db="EMBL/GenBank/DDBJ databases">
        <title>The macronuclear genome of Stentor coeruleus: a giant cell with tiny introns.</title>
        <authorList>
            <person name="Slabodnick M."/>
            <person name="Ruby J.G."/>
            <person name="Reiff S.B."/>
            <person name="Swart E.C."/>
            <person name="Gosai S."/>
            <person name="Prabakaran S."/>
            <person name="Witkowska E."/>
            <person name="Larue G.E."/>
            <person name="Fisher S."/>
            <person name="Freeman R.M."/>
            <person name="Gunawardena J."/>
            <person name="Chu W."/>
            <person name="Stover N.A."/>
            <person name="Gregory B.D."/>
            <person name="Nowacki M."/>
            <person name="Derisi J."/>
            <person name="Roy S.W."/>
            <person name="Marshall W.F."/>
            <person name="Sood P."/>
        </authorList>
    </citation>
    <scope>NUCLEOTIDE SEQUENCE [LARGE SCALE GENOMIC DNA]</scope>
    <source>
        <strain evidence="4">WM001</strain>
    </source>
</reference>
<dbReference type="InterPro" id="IPR019734">
    <property type="entry name" value="TPR_rpt"/>
</dbReference>
<gene>
    <name evidence="4" type="ORF">SteCoe_33487</name>
</gene>
<dbReference type="GO" id="GO:0070062">
    <property type="term" value="C:extracellular exosome"/>
    <property type="evidence" value="ECO:0007669"/>
    <property type="project" value="TreeGrafter"/>
</dbReference>
<dbReference type="Proteomes" id="UP000187209">
    <property type="component" value="Unassembled WGS sequence"/>
</dbReference>
<evidence type="ECO:0000256" key="3">
    <source>
        <dbReference type="SAM" id="MobiDB-lite"/>
    </source>
</evidence>
<dbReference type="PANTHER" id="PTHR44314">
    <property type="entry name" value="CILIA- AND FLAGELLA-ASSOCIATED PROTEIN 70"/>
    <property type="match status" value="1"/>
</dbReference>
<dbReference type="AlphaFoldDB" id="A0A1R2AWS3"/>
<evidence type="ECO:0000313" key="5">
    <source>
        <dbReference type="Proteomes" id="UP000187209"/>
    </source>
</evidence>
<evidence type="ECO:0000313" key="4">
    <source>
        <dbReference type="EMBL" id="OMJ68922.1"/>
    </source>
</evidence>
<keyword evidence="2" id="KW-0802">TPR repeat</keyword>
<proteinExistence type="predicted"/>
<protein>
    <submittedName>
        <fullName evidence="4">Uncharacterized protein</fullName>
    </submittedName>
</protein>
<dbReference type="GO" id="GO:0031514">
    <property type="term" value="C:motile cilium"/>
    <property type="evidence" value="ECO:0007669"/>
    <property type="project" value="TreeGrafter"/>
</dbReference>
<dbReference type="InterPro" id="IPR011990">
    <property type="entry name" value="TPR-like_helical_dom_sf"/>
</dbReference>
<evidence type="ECO:0000256" key="1">
    <source>
        <dbReference type="ARBA" id="ARBA00022737"/>
    </source>
</evidence>
<evidence type="ECO:0000256" key="2">
    <source>
        <dbReference type="ARBA" id="ARBA00022803"/>
    </source>
</evidence>
<dbReference type="OrthoDB" id="10262375at2759"/>